<sequence length="116" mass="13500">MKLQRQVESILRELLHPIYLKVENESQLHAGPSDRETHFNIVIVSNRFQGMNSVERHRYVYESLKDEFQRGLHALTLQTVTEEQWVDSRAIESPPCHHKASTQSTPSFECARIKEG</sequence>
<dbReference type="SUPFAM" id="SSF82657">
    <property type="entry name" value="BolA-like"/>
    <property type="match status" value="1"/>
</dbReference>
<organism evidence="3 4">
    <name type="scientific">Pajaroellobacter abortibovis</name>
    <dbReference type="NCBI Taxonomy" id="1882918"/>
    <lineage>
        <taxon>Bacteria</taxon>
        <taxon>Pseudomonadati</taxon>
        <taxon>Myxococcota</taxon>
        <taxon>Polyangia</taxon>
        <taxon>Polyangiales</taxon>
        <taxon>Polyangiaceae</taxon>
    </lineage>
</organism>
<evidence type="ECO:0000256" key="1">
    <source>
        <dbReference type="ARBA" id="ARBA00005578"/>
    </source>
</evidence>
<dbReference type="Proteomes" id="UP000185544">
    <property type="component" value="Chromosome"/>
</dbReference>
<dbReference type="InterPro" id="IPR002634">
    <property type="entry name" value="BolA"/>
</dbReference>
<reference evidence="3 4" key="1">
    <citation type="submission" date="2016-08" db="EMBL/GenBank/DDBJ databases">
        <title>Identification and validation of antigenic proteins from Pajaroellobacter abortibovis using de-novo genome sequence assembly and reverse vaccinology.</title>
        <authorList>
            <person name="Welly B.T."/>
            <person name="Miller M.R."/>
            <person name="Stott J.L."/>
            <person name="Blanchard M.T."/>
            <person name="Islas-Trejo A.D."/>
            <person name="O'Rourke S.M."/>
            <person name="Young A.E."/>
            <person name="Medrano J.F."/>
            <person name="Van Eenennaam A.L."/>
        </authorList>
    </citation>
    <scope>NUCLEOTIDE SEQUENCE [LARGE SCALE GENOMIC DNA]</scope>
    <source>
        <strain evidence="3 4">BTF92-0548A/99-0131</strain>
    </source>
</reference>
<comment type="similarity">
    <text evidence="1 2">Belongs to the BolA/IbaG family.</text>
</comment>
<keyword evidence="4" id="KW-1185">Reference proteome</keyword>
<dbReference type="Gene3D" id="3.30.300.90">
    <property type="entry name" value="BolA-like"/>
    <property type="match status" value="1"/>
</dbReference>
<dbReference type="Pfam" id="PF01722">
    <property type="entry name" value="BolA"/>
    <property type="match status" value="1"/>
</dbReference>
<dbReference type="RefSeq" id="WP_075277484.1">
    <property type="nucleotide sequence ID" value="NZ_CP016908.1"/>
</dbReference>
<dbReference type="InterPro" id="IPR050961">
    <property type="entry name" value="BolA/IbaG_stress_morph_reg"/>
</dbReference>
<evidence type="ECO:0000313" key="3">
    <source>
        <dbReference type="EMBL" id="APS00812.1"/>
    </source>
</evidence>
<dbReference type="KEGG" id="pabo:BCY86_00365"/>
<dbReference type="PIRSF" id="PIRSF003113">
    <property type="entry name" value="BolA"/>
    <property type="match status" value="1"/>
</dbReference>
<accession>A0A1L6MZ57</accession>
<dbReference type="AlphaFoldDB" id="A0A1L6MZ57"/>
<evidence type="ECO:0008006" key="5">
    <source>
        <dbReference type="Google" id="ProtNLM"/>
    </source>
</evidence>
<proteinExistence type="inferred from homology"/>
<evidence type="ECO:0000256" key="2">
    <source>
        <dbReference type="RuleBase" id="RU003860"/>
    </source>
</evidence>
<dbReference type="PANTHER" id="PTHR46229:SF2">
    <property type="entry name" value="BOLA-LIKE PROTEIN 1"/>
    <property type="match status" value="1"/>
</dbReference>
<dbReference type="EMBL" id="CP016908">
    <property type="protein sequence ID" value="APS00812.1"/>
    <property type="molecule type" value="Genomic_DNA"/>
</dbReference>
<dbReference type="STRING" id="1882918.BCY86_00365"/>
<gene>
    <name evidence="3" type="ORF">BCY86_00365</name>
</gene>
<protein>
    <recommendedName>
        <fullName evidence="5">BolA family transcriptional regulator</fullName>
    </recommendedName>
</protein>
<dbReference type="InterPro" id="IPR036065">
    <property type="entry name" value="BolA-like_sf"/>
</dbReference>
<dbReference type="PANTHER" id="PTHR46229">
    <property type="entry name" value="BOLA TRANSCRIPTION REGULATOR"/>
    <property type="match status" value="1"/>
</dbReference>
<name>A0A1L6MZ57_9BACT</name>
<evidence type="ECO:0000313" key="4">
    <source>
        <dbReference type="Proteomes" id="UP000185544"/>
    </source>
</evidence>